<dbReference type="OrthoDB" id="346033at2157"/>
<sequence>MIYDVIVVGTGAGGATAAREITNKGLNILILEKGSFYPRGTAINHILNSKLDLKIENEEHAEKGDERYDFLHQPAELMQVNAIGGTTPVSLANACYACTSCYANSVTAQFKLHDLDLFEELIEASRDLNVGALPADMMGPTTRRIVEIGEKLGHFMEPMPKFIDFEKCNKCGECINGCKRGVKWDSTDFIDELINSHNSPNALNEGETSIITDFEVTRVLHKGRIVEGVEGIDEGGNKKEFKARRVVLAAGSLNTPVILKNSGINEGVGEGLFTDLFITVGGYLKGAKLNKEIPMAVKLEFGPYFISPHFSTQILHSIRERGFDAGYEDIVGFMVKIADEANGKLHDDGSAEKTLTVRDLNLLKEGYKKAVEILVKLGVAQESISSTAMRGAHPGGTAAIGVVVDSNLETRIKGLYISDASVIPQAPGRPPILTITAIAKRLSKKLLKSLDNGYMNQEKASEKCSK</sequence>
<comment type="similarity">
    <text evidence="1">Belongs to the GMC oxidoreductase family.</text>
</comment>
<dbReference type="PROSITE" id="PS51379">
    <property type="entry name" value="4FE4S_FER_2"/>
    <property type="match status" value="1"/>
</dbReference>
<evidence type="ECO:0000256" key="4">
    <source>
        <dbReference type="ARBA" id="ARBA00023002"/>
    </source>
</evidence>
<dbReference type="GO" id="GO:0016614">
    <property type="term" value="F:oxidoreductase activity, acting on CH-OH group of donors"/>
    <property type="evidence" value="ECO:0007669"/>
    <property type="project" value="InterPro"/>
</dbReference>
<keyword evidence="7" id="KW-1185">Reference proteome</keyword>
<reference evidence="6 7" key="1">
    <citation type="submission" date="2016-08" db="EMBL/GenBank/DDBJ databases">
        <authorList>
            <person name="Seilhamer J.J."/>
        </authorList>
    </citation>
    <scope>NUCLEOTIDE SEQUENCE [LARGE SCALE GENOMIC DNA]</scope>
    <source>
        <strain evidence="6">Buetzberg</strain>
    </source>
</reference>
<protein>
    <recommendedName>
        <fullName evidence="5">4Fe-4S ferredoxin-type domain-containing protein</fullName>
    </recommendedName>
</protein>
<dbReference type="Proteomes" id="UP000094707">
    <property type="component" value="Chromosome I"/>
</dbReference>
<proteinExistence type="inferred from homology"/>
<dbReference type="Pfam" id="PF05199">
    <property type="entry name" value="GMC_oxred_C"/>
    <property type="match status" value="1"/>
</dbReference>
<dbReference type="InterPro" id="IPR036188">
    <property type="entry name" value="FAD/NAD-bd_sf"/>
</dbReference>
<dbReference type="RefSeq" id="WP_071906749.1">
    <property type="nucleotide sequence ID" value="NZ_LT607756.1"/>
</dbReference>
<feature type="domain" description="4Fe-4S ferredoxin-type" evidence="5">
    <location>
        <begin position="159"/>
        <end position="189"/>
    </location>
</feature>
<dbReference type="PANTHER" id="PTHR46056">
    <property type="entry name" value="LONG-CHAIN-ALCOHOL OXIDASE"/>
    <property type="match status" value="1"/>
</dbReference>
<evidence type="ECO:0000256" key="1">
    <source>
        <dbReference type="ARBA" id="ARBA00010790"/>
    </source>
</evidence>
<dbReference type="PANTHER" id="PTHR46056:SF12">
    <property type="entry name" value="LONG-CHAIN-ALCOHOL OXIDASE"/>
    <property type="match status" value="1"/>
</dbReference>
<dbReference type="InterPro" id="IPR000172">
    <property type="entry name" value="GMC_OxRdtase_N"/>
</dbReference>
<evidence type="ECO:0000313" key="7">
    <source>
        <dbReference type="Proteomes" id="UP000094707"/>
    </source>
</evidence>
<dbReference type="PATRIC" id="fig|129848.4.peg.1061"/>
<evidence type="ECO:0000256" key="2">
    <source>
        <dbReference type="ARBA" id="ARBA00022630"/>
    </source>
</evidence>
<evidence type="ECO:0000313" key="6">
    <source>
        <dbReference type="EMBL" id="SCG85612.1"/>
    </source>
</evidence>
<name>A0A1D3L1R1_9EURY</name>
<dbReference type="InterPro" id="IPR017896">
    <property type="entry name" value="4Fe4S_Fe-S-bd"/>
</dbReference>
<dbReference type="KEGG" id="mcub:MCBB_1053"/>
<keyword evidence="2" id="KW-0285">Flavoprotein</keyword>
<organism evidence="6 7">
    <name type="scientific">Methanobacterium congolense</name>
    <dbReference type="NCBI Taxonomy" id="118062"/>
    <lineage>
        <taxon>Archaea</taxon>
        <taxon>Methanobacteriati</taxon>
        <taxon>Methanobacteriota</taxon>
        <taxon>Methanomada group</taxon>
        <taxon>Methanobacteria</taxon>
        <taxon>Methanobacteriales</taxon>
        <taxon>Methanobacteriaceae</taxon>
        <taxon>Methanobacterium</taxon>
    </lineage>
</organism>
<keyword evidence="3" id="KW-0274">FAD</keyword>
<evidence type="ECO:0000256" key="3">
    <source>
        <dbReference type="ARBA" id="ARBA00022827"/>
    </source>
</evidence>
<dbReference type="STRING" id="118062.MCBB_1053"/>
<dbReference type="InterPro" id="IPR007867">
    <property type="entry name" value="GMC_OxRtase_C"/>
</dbReference>
<dbReference type="Pfam" id="PF00732">
    <property type="entry name" value="GMC_oxred_N"/>
    <property type="match status" value="1"/>
</dbReference>
<dbReference type="EMBL" id="LT607756">
    <property type="protein sequence ID" value="SCG85612.1"/>
    <property type="molecule type" value="Genomic_DNA"/>
</dbReference>
<evidence type="ECO:0000259" key="5">
    <source>
        <dbReference type="PROSITE" id="PS51379"/>
    </source>
</evidence>
<dbReference type="Gene3D" id="3.50.50.60">
    <property type="entry name" value="FAD/NAD(P)-binding domain"/>
    <property type="match status" value="2"/>
</dbReference>
<gene>
    <name evidence="6" type="ORF">MCBB_1053</name>
</gene>
<dbReference type="AlphaFoldDB" id="A0A1D3L1R1"/>
<dbReference type="SUPFAM" id="SSF51905">
    <property type="entry name" value="FAD/NAD(P)-binding domain"/>
    <property type="match status" value="1"/>
</dbReference>
<dbReference type="GO" id="GO:0050660">
    <property type="term" value="F:flavin adenine dinucleotide binding"/>
    <property type="evidence" value="ECO:0007669"/>
    <property type="project" value="InterPro"/>
</dbReference>
<accession>A0A1D3L1R1</accession>
<keyword evidence="4" id="KW-0560">Oxidoreductase</keyword>
<dbReference type="GeneID" id="30411898"/>